<comment type="caution">
    <text evidence="4">The sequence shown here is derived from an EMBL/GenBank/DDBJ whole genome shotgun (WGS) entry which is preliminary data.</text>
</comment>
<evidence type="ECO:0000313" key="4">
    <source>
        <dbReference type="EMBL" id="CAK9009899.1"/>
    </source>
</evidence>
<sequence length="566" mass="62574">MSWSIQLFLLMGGRGEWLHEDEHGMFAQVQVASLPFWKNFEHLEVAPKRFWIEVGANNYNNIQHYPDFGDQDFVLSFEPLLDKYAELLTRSQPRIPGQRRKLGFQNDRGLVFPFAIGCGSPFATFTVTDHDSCSSILPTMDGDYEGSKHERDDDFDFKARCATGLETRRVPCISLEHVLEVWLPGQEIYILKVDAQGADLSVVQSAGKSLRQIQNVQLEALCDHSPAAYVGAPNCSRILMFMHRAGYSCRWLEEERPLSCGRPGASICKTCKGEIDLYFVRMDRGRIAKLDHLVKSEKWPQGVLTTEDGLFYVCHFQGEVLVLNQELENVRKALLPREVSNPSQMAMAPNGDLVLACGDGRGGAVVAVVDSKTMEAKRWMRPKVTSGRGLGMAMGGGRVYLSHRWTTGDSAARTGDSAAREKRSKSVVVFDFETGEQVTTFDGFQHPCGLCVTDDRLFVADRGANEVRVLDLEGNPLDTIGGGELKIPNDVAVDNCGNVLVMDTGNERVAVFAPDGELVASVLPGTFKNRGNTHSYITVNPLTGTISVSMDDIHQVAVLAPPIWLV</sequence>
<feature type="domain" description="Methyltransferase FkbM" evidence="3">
    <location>
        <begin position="54"/>
        <end position="248"/>
    </location>
</feature>
<dbReference type="SUPFAM" id="SSF53335">
    <property type="entry name" value="S-adenosyl-L-methionine-dependent methyltransferases"/>
    <property type="match status" value="1"/>
</dbReference>
<evidence type="ECO:0000256" key="2">
    <source>
        <dbReference type="PROSITE-ProRule" id="PRU00504"/>
    </source>
</evidence>
<name>A0ABP0J693_9DINO</name>
<dbReference type="PANTHER" id="PTHR24104:SF25">
    <property type="entry name" value="PROTEIN LIN-41"/>
    <property type="match status" value="1"/>
</dbReference>
<reference evidence="4 5" key="1">
    <citation type="submission" date="2024-02" db="EMBL/GenBank/DDBJ databases">
        <authorList>
            <person name="Chen Y."/>
            <person name="Shah S."/>
            <person name="Dougan E. K."/>
            <person name="Thang M."/>
            <person name="Chan C."/>
        </authorList>
    </citation>
    <scope>NUCLEOTIDE SEQUENCE [LARGE SCALE GENOMIC DNA]</scope>
</reference>
<dbReference type="EMBL" id="CAXAMN010004558">
    <property type="protein sequence ID" value="CAK9009899.1"/>
    <property type="molecule type" value="Genomic_DNA"/>
</dbReference>
<dbReference type="PROSITE" id="PS51125">
    <property type="entry name" value="NHL"/>
    <property type="match status" value="1"/>
</dbReference>
<evidence type="ECO:0000259" key="3">
    <source>
        <dbReference type="Pfam" id="PF05050"/>
    </source>
</evidence>
<dbReference type="InterPro" id="IPR029063">
    <property type="entry name" value="SAM-dependent_MTases_sf"/>
</dbReference>
<accession>A0ABP0J693</accession>
<dbReference type="Proteomes" id="UP001642484">
    <property type="component" value="Unassembled WGS sequence"/>
</dbReference>
<dbReference type="InterPro" id="IPR006342">
    <property type="entry name" value="FkbM_mtfrase"/>
</dbReference>
<dbReference type="Gene3D" id="2.120.10.30">
    <property type="entry name" value="TolB, C-terminal domain"/>
    <property type="match status" value="1"/>
</dbReference>
<protein>
    <recommendedName>
        <fullName evidence="3">Methyltransferase FkbM domain-containing protein</fullName>
    </recommendedName>
</protein>
<feature type="repeat" description="NHL" evidence="2">
    <location>
        <begin position="481"/>
        <end position="515"/>
    </location>
</feature>
<dbReference type="InterPro" id="IPR011042">
    <property type="entry name" value="6-blade_b-propeller_TolB-like"/>
</dbReference>
<evidence type="ECO:0000313" key="5">
    <source>
        <dbReference type="Proteomes" id="UP001642484"/>
    </source>
</evidence>
<dbReference type="InterPro" id="IPR001258">
    <property type="entry name" value="NHL_repeat"/>
</dbReference>
<dbReference type="PANTHER" id="PTHR24104">
    <property type="entry name" value="E3 UBIQUITIN-PROTEIN LIGASE NHLRC1-RELATED"/>
    <property type="match status" value="1"/>
</dbReference>
<proteinExistence type="predicted"/>
<gene>
    <name evidence="4" type="ORF">CCMP2556_LOCUS9854</name>
</gene>
<dbReference type="SUPFAM" id="SSF101898">
    <property type="entry name" value="NHL repeat"/>
    <property type="match status" value="1"/>
</dbReference>
<organism evidence="4 5">
    <name type="scientific">Durusdinium trenchii</name>
    <dbReference type="NCBI Taxonomy" id="1381693"/>
    <lineage>
        <taxon>Eukaryota</taxon>
        <taxon>Sar</taxon>
        <taxon>Alveolata</taxon>
        <taxon>Dinophyceae</taxon>
        <taxon>Suessiales</taxon>
        <taxon>Symbiodiniaceae</taxon>
        <taxon>Durusdinium</taxon>
    </lineage>
</organism>
<dbReference type="Gene3D" id="3.40.50.150">
    <property type="entry name" value="Vaccinia Virus protein VP39"/>
    <property type="match status" value="1"/>
</dbReference>
<evidence type="ECO:0000256" key="1">
    <source>
        <dbReference type="ARBA" id="ARBA00022737"/>
    </source>
</evidence>
<keyword evidence="1" id="KW-0677">Repeat</keyword>
<dbReference type="InterPro" id="IPR050952">
    <property type="entry name" value="TRIM-NHL_E3_ligases"/>
</dbReference>
<dbReference type="Pfam" id="PF05050">
    <property type="entry name" value="Methyltransf_21"/>
    <property type="match status" value="1"/>
</dbReference>
<keyword evidence="5" id="KW-1185">Reference proteome</keyword>